<comment type="caution">
    <text evidence="6">Lacks conserved residue(s) required for the propagation of feature annotation.</text>
</comment>
<dbReference type="GO" id="GO:0005254">
    <property type="term" value="F:chloride channel activity"/>
    <property type="evidence" value="ECO:0007669"/>
    <property type="project" value="TreeGrafter"/>
</dbReference>
<comment type="subcellular location">
    <subcellularLocation>
        <location evidence="1 6">Membrane</location>
        <topology evidence="1 6">Multi-pass membrane protein</topology>
    </subcellularLocation>
</comment>
<feature type="transmembrane region" description="Helical" evidence="6">
    <location>
        <begin position="451"/>
        <end position="474"/>
    </location>
</feature>
<feature type="transmembrane region" description="Helical" evidence="6">
    <location>
        <begin position="293"/>
        <end position="310"/>
    </location>
</feature>
<protein>
    <recommendedName>
        <fullName evidence="6">Anoctamin</fullName>
    </recommendedName>
</protein>
<dbReference type="InterPro" id="IPR049452">
    <property type="entry name" value="Anoctamin_TM"/>
</dbReference>
<name>A0A1B6BX11_9HEMI</name>
<dbReference type="Pfam" id="PF04547">
    <property type="entry name" value="Anoctamin"/>
    <property type="match status" value="1"/>
</dbReference>
<organism evidence="9">
    <name type="scientific">Clastoptera arizonana</name>
    <name type="common">Arizona spittle bug</name>
    <dbReference type="NCBI Taxonomy" id="38151"/>
    <lineage>
        <taxon>Eukaryota</taxon>
        <taxon>Metazoa</taxon>
        <taxon>Ecdysozoa</taxon>
        <taxon>Arthropoda</taxon>
        <taxon>Hexapoda</taxon>
        <taxon>Insecta</taxon>
        <taxon>Pterygota</taxon>
        <taxon>Neoptera</taxon>
        <taxon>Paraneoptera</taxon>
        <taxon>Hemiptera</taxon>
        <taxon>Auchenorrhyncha</taxon>
        <taxon>Cercopoidea</taxon>
        <taxon>Clastopteridae</taxon>
        <taxon>Clastoptera</taxon>
    </lineage>
</organism>
<feature type="transmembrane region" description="Helical" evidence="6">
    <location>
        <begin position="411"/>
        <end position="431"/>
    </location>
</feature>
<feature type="region of interest" description="Disordered" evidence="7">
    <location>
        <begin position="525"/>
        <end position="547"/>
    </location>
</feature>
<accession>A0A1B6BX11</accession>
<feature type="transmembrane region" description="Helical" evidence="6">
    <location>
        <begin position="365"/>
        <end position="390"/>
    </location>
</feature>
<feature type="compositionally biased region" description="Basic and acidic residues" evidence="7">
    <location>
        <begin position="8"/>
        <end position="19"/>
    </location>
</feature>
<reference evidence="9" key="1">
    <citation type="submission" date="2015-12" db="EMBL/GenBank/DDBJ databases">
        <title>De novo transcriptome assembly of four potential Pierce s Disease insect vectors from Arizona vineyards.</title>
        <authorList>
            <person name="Tassone E.E."/>
        </authorList>
    </citation>
    <scope>NUCLEOTIDE SEQUENCE</scope>
</reference>
<proteinExistence type="inferred from homology"/>
<evidence type="ECO:0000256" key="3">
    <source>
        <dbReference type="ARBA" id="ARBA00022692"/>
    </source>
</evidence>
<evidence type="ECO:0000256" key="7">
    <source>
        <dbReference type="SAM" id="MobiDB-lite"/>
    </source>
</evidence>
<evidence type="ECO:0000256" key="6">
    <source>
        <dbReference type="RuleBase" id="RU280814"/>
    </source>
</evidence>
<evidence type="ECO:0000313" key="9">
    <source>
        <dbReference type="EMBL" id="JAS05540.1"/>
    </source>
</evidence>
<comment type="similarity">
    <text evidence="2 6">Belongs to the anoctamin family.</text>
</comment>
<feature type="transmembrane region" description="Helical" evidence="6">
    <location>
        <begin position="573"/>
        <end position="593"/>
    </location>
</feature>
<dbReference type="PANTHER" id="PTHR12308">
    <property type="entry name" value="ANOCTAMIN"/>
    <property type="match status" value="1"/>
</dbReference>
<keyword evidence="5 6" id="KW-0472">Membrane</keyword>
<evidence type="ECO:0000256" key="5">
    <source>
        <dbReference type="ARBA" id="ARBA00023136"/>
    </source>
</evidence>
<dbReference type="InterPro" id="IPR007632">
    <property type="entry name" value="Anoctamin"/>
</dbReference>
<keyword evidence="4 6" id="KW-1133">Transmembrane helix</keyword>
<sequence>MEEELLPEDLHGEEMEETTKTNNESESNIRHRKIIECAKETFENASRMLRRKIPCTGHLMTPRRLWIQTVPTNECDVVLMFPPGAQDFTLMWLLSRLRAGTPGLVVHVRHHSSSDSYGFYLTAPYNILMKAAEEVHLPKILRKEHGGGLKEFVQTETECFERTEDEDNFFTTQERQGLVLYLLQTLRAGPGDNLPGLKLIEGQAIVPKCVAAGVIAQVFPLHDVPVLQDLRQTWVRSFFSKQPLDDIGSYFGVKIAMYFAWLGHYTFALIVPAIVGFIFWIGFGRGDQATEDVGFVLFSFFNVLWFSIYLEAWKRYCAELAYKWGTLDQRDELLQEPRPLFTGVLEVSPVTGRLEPSYPMWKRNLFRYLISVPVISVCLTVVFVVMLLNLKLQDWWDKQIESQGYAFCLSYLPKILLAIVITLMDEAYYKVACWLNDKENYRLDTKYENHLIVKVALFQFVNSFLSLFYIAFYLQDQEKLKEQLAALLIARQVIGNVKESALPYLLEQLRLAKLSFDLFGALSPSEIKREPPGNDTTDEKKPSGRNVSQAELESSLFKYDGTFADHLEMFIQLGYVVLFSSAFPLAALCALINNLVEMRSDAFKLCFIFQRPFGQRVPNIGTWQNAMDVMGLIAVLVNCALIGLSGQVHRMFPEMSTTQTILLIVALEHVMLILRFLITCAIPDIPDWVATEMAKVEFARREAVSRLSSTTTPLQNDLPLPPSSDSGTELSIGRFVVSPATEEVLVTANEEVVELKSENIVSTAVIEEPPHPELVTIKAKDIAQIPPFREKKKTIVKEDWPENDSLSHHLTIGPHGGIDWARRLGLEQSRKTSEPDMGGAVVHRSTDCIALQTKENASSSDSDLLRSAPPWTRSRFQYTTSAAPGTVTTVAERAVESSSSETSVSDADPNSLAARKQRVKQSLMKRARSVAIFSLKLKERRAKEAIEGKPKERPSPISPPPIVASGELSCIPIEKLIKVDDVNRPARKPNTAAPL</sequence>
<dbReference type="PANTHER" id="PTHR12308:SF51">
    <property type="entry name" value="ANOCTAMIN-8"/>
    <property type="match status" value="1"/>
</dbReference>
<dbReference type="AlphaFoldDB" id="A0A1B6BX11"/>
<feature type="transmembrane region" description="Helical" evidence="6">
    <location>
        <begin position="629"/>
        <end position="648"/>
    </location>
</feature>
<feature type="transmembrane region" description="Helical" evidence="6">
    <location>
        <begin position="258"/>
        <end position="281"/>
    </location>
</feature>
<dbReference type="GO" id="GO:0005886">
    <property type="term" value="C:plasma membrane"/>
    <property type="evidence" value="ECO:0007669"/>
    <property type="project" value="TreeGrafter"/>
</dbReference>
<feature type="domain" description="Anoctamin transmembrane" evidence="8">
    <location>
        <begin position="247"/>
        <end position="695"/>
    </location>
</feature>
<dbReference type="EMBL" id="GEDC01031758">
    <property type="protein sequence ID" value="JAS05540.1"/>
    <property type="molecule type" value="Transcribed_RNA"/>
</dbReference>
<evidence type="ECO:0000256" key="1">
    <source>
        <dbReference type="ARBA" id="ARBA00004141"/>
    </source>
</evidence>
<feature type="compositionally biased region" description="Basic and acidic residues" evidence="7">
    <location>
        <begin position="942"/>
        <end position="954"/>
    </location>
</feature>
<feature type="compositionally biased region" description="Low complexity" evidence="7">
    <location>
        <begin position="892"/>
        <end position="908"/>
    </location>
</feature>
<keyword evidence="3 6" id="KW-0812">Transmembrane</keyword>
<evidence type="ECO:0000259" key="8">
    <source>
        <dbReference type="Pfam" id="PF04547"/>
    </source>
</evidence>
<gene>
    <name evidence="9" type="ORF">g.13775</name>
</gene>
<feature type="region of interest" description="Disordered" evidence="7">
    <location>
        <begin position="942"/>
        <end position="964"/>
    </location>
</feature>
<evidence type="ECO:0000256" key="2">
    <source>
        <dbReference type="ARBA" id="ARBA00009671"/>
    </source>
</evidence>
<feature type="region of interest" description="Disordered" evidence="7">
    <location>
        <begin position="1"/>
        <end position="28"/>
    </location>
</feature>
<feature type="region of interest" description="Disordered" evidence="7">
    <location>
        <begin position="892"/>
        <end position="913"/>
    </location>
</feature>
<feature type="compositionally biased region" description="Basic and acidic residues" evidence="7">
    <location>
        <begin position="526"/>
        <end position="542"/>
    </location>
</feature>
<evidence type="ECO:0000256" key="4">
    <source>
        <dbReference type="ARBA" id="ARBA00022989"/>
    </source>
</evidence>